<dbReference type="GO" id="GO:0016020">
    <property type="term" value="C:membrane"/>
    <property type="evidence" value="ECO:0007669"/>
    <property type="project" value="InterPro"/>
</dbReference>
<organism evidence="2">
    <name type="scientific">marine sediment metagenome</name>
    <dbReference type="NCBI Taxonomy" id="412755"/>
    <lineage>
        <taxon>unclassified sequences</taxon>
        <taxon>metagenomes</taxon>
        <taxon>ecological metagenomes</taxon>
    </lineage>
</organism>
<evidence type="ECO:0000313" key="2">
    <source>
        <dbReference type="EMBL" id="GAG53073.1"/>
    </source>
</evidence>
<dbReference type="GO" id="GO:0015031">
    <property type="term" value="P:protein transport"/>
    <property type="evidence" value="ECO:0007669"/>
    <property type="project" value="InterPro"/>
</dbReference>
<proteinExistence type="predicted"/>
<dbReference type="Pfam" id="PF00344">
    <property type="entry name" value="SecY"/>
    <property type="match status" value="1"/>
</dbReference>
<feature type="transmembrane region" description="Helical" evidence="1">
    <location>
        <begin position="18"/>
        <end position="36"/>
    </location>
</feature>
<feature type="transmembrane region" description="Helical" evidence="1">
    <location>
        <begin position="145"/>
        <end position="164"/>
    </location>
</feature>
<dbReference type="PANTHER" id="PTHR10906">
    <property type="entry name" value="SECY/SEC61-ALPHA FAMILY MEMBER"/>
    <property type="match status" value="1"/>
</dbReference>
<feature type="transmembrane region" description="Helical" evidence="1">
    <location>
        <begin position="114"/>
        <end position="139"/>
    </location>
</feature>
<feature type="transmembrane region" description="Helical" evidence="1">
    <location>
        <begin position="70"/>
        <end position="94"/>
    </location>
</feature>
<dbReference type="Gene3D" id="1.10.3370.10">
    <property type="entry name" value="SecY subunit domain"/>
    <property type="match status" value="1"/>
</dbReference>
<keyword evidence="1" id="KW-1133">Transmembrane helix</keyword>
<evidence type="ECO:0000256" key="1">
    <source>
        <dbReference type="SAM" id="Phobius"/>
    </source>
</evidence>
<comment type="caution">
    <text evidence="2">The sequence shown here is derived from an EMBL/GenBank/DDBJ whole genome shotgun (WGS) entry which is preliminary data.</text>
</comment>
<reference evidence="2" key="1">
    <citation type="journal article" date="2014" name="Front. Microbiol.">
        <title>High frequency of phylogenetically diverse reductive dehalogenase-homologous genes in deep subseafloor sedimentary metagenomes.</title>
        <authorList>
            <person name="Kawai M."/>
            <person name="Futagami T."/>
            <person name="Toyoda A."/>
            <person name="Takaki Y."/>
            <person name="Nishi S."/>
            <person name="Hori S."/>
            <person name="Arai W."/>
            <person name="Tsubouchi T."/>
            <person name="Morono Y."/>
            <person name="Uchiyama I."/>
            <person name="Ito T."/>
            <person name="Fujiyama A."/>
            <person name="Inagaki F."/>
            <person name="Takami H."/>
        </authorList>
    </citation>
    <scope>NUCLEOTIDE SEQUENCE</scope>
    <source>
        <strain evidence="2">Expedition CK06-06</strain>
    </source>
</reference>
<sequence>MWEKLSHLFKVPELRKRILFTLGAIIIFRLGTHIPVPGVDSASLKDFFATQRGGIFDFLNMFTGGALQRFSLFALGVTPYINASIIFSLLTAVIPKLKELQQQGREGRRKITTYTRWATLGLATVQGAAMSMLIINWGLATPGMWFYLTSIVSLTTGTIFLMWLGERITENGIGNGISMIIMIGILARFPTMFYNAYIEISA</sequence>
<dbReference type="EMBL" id="BARS01052378">
    <property type="protein sequence ID" value="GAG53073.1"/>
    <property type="molecule type" value="Genomic_DNA"/>
</dbReference>
<feature type="transmembrane region" description="Helical" evidence="1">
    <location>
        <begin position="176"/>
        <end position="197"/>
    </location>
</feature>
<dbReference type="AlphaFoldDB" id="X0YXT1"/>
<feature type="non-terminal residue" evidence="2">
    <location>
        <position position="202"/>
    </location>
</feature>
<accession>X0YXT1</accession>
<keyword evidence="1" id="KW-0472">Membrane</keyword>
<dbReference type="PRINTS" id="PR00303">
    <property type="entry name" value="SECYTRNLCASE"/>
</dbReference>
<gene>
    <name evidence="2" type="ORF">S01H1_77882</name>
</gene>
<keyword evidence="1" id="KW-0812">Transmembrane</keyword>
<protein>
    <recommendedName>
        <fullName evidence="3">Preprotein translocase subunit SecY</fullName>
    </recommendedName>
</protein>
<evidence type="ECO:0008006" key="3">
    <source>
        <dbReference type="Google" id="ProtNLM"/>
    </source>
</evidence>
<name>X0YXT1_9ZZZZ</name>
<dbReference type="InterPro" id="IPR023201">
    <property type="entry name" value="SecY_dom_sf"/>
</dbReference>
<dbReference type="InterPro" id="IPR002208">
    <property type="entry name" value="SecY/SEC61-alpha"/>
</dbReference>
<dbReference type="SUPFAM" id="SSF103491">
    <property type="entry name" value="Preprotein translocase SecY subunit"/>
    <property type="match status" value="1"/>
</dbReference>